<evidence type="ECO:0000256" key="1">
    <source>
        <dbReference type="ARBA" id="ARBA00008467"/>
    </source>
</evidence>
<dbReference type="Gene3D" id="3.40.47.10">
    <property type="match status" value="2"/>
</dbReference>
<evidence type="ECO:0000259" key="4">
    <source>
        <dbReference type="PROSITE" id="PS52004"/>
    </source>
</evidence>
<feature type="domain" description="Ketosynthase family 3 (KS3)" evidence="4">
    <location>
        <begin position="1"/>
        <end position="400"/>
    </location>
</feature>
<dbReference type="SMART" id="SM00825">
    <property type="entry name" value="PKS_KS"/>
    <property type="match status" value="1"/>
</dbReference>
<name>D8L2D5_9ACTN</name>
<dbReference type="PANTHER" id="PTHR11712:SF336">
    <property type="entry name" value="3-OXOACYL-[ACYL-CARRIER-PROTEIN] SYNTHASE, MITOCHONDRIAL"/>
    <property type="match status" value="1"/>
</dbReference>
<dbReference type="InterPro" id="IPR014031">
    <property type="entry name" value="Ketoacyl_synth_C"/>
</dbReference>
<evidence type="ECO:0000256" key="2">
    <source>
        <dbReference type="ARBA" id="ARBA00022679"/>
    </source>
</evidence>
<dbReference type="GO" id="GO:0004315">
    <property type="term" value="F:3-oxoacyl-[acyl-carrier-protein] synthase activity"/>
    <property type="evidence" value="ECO:0007669"/>
    <property type="project" value="TreeGrafter"/>
</dbReference>
<comment type="similarity">
    <text evidence="1 3">Belongs to the thiolase-like superfamily. Beta-ketoacyl-ACP synthases family.</text>
</comment>
<dbReference type="InterPro" id="IPR014030">
    <property type="entry name" value="Ketoacyl_synth_N"/>
</dbReference>
<dbReference type="Pfam" id="PF02801">
    <property type="entry name" value="Ketoacyl-synt_C"/>
    <property type="match status" value="2"/>
</dbReference>
<evidence type="ECO:0000256" key="3">
    <source>
        <dbReference type="RuleBase" id="RU003694"/>
    </source>
</evidence>
<dbReference type="InterPro" id="IPR020841">
    <property type="entry name" value="PKS_Beta-ketoAc_synthase_dom"/>
</dbReference>
<dbReference type="InterPro" id="IPR000794">
    <property type="entry name" value="Beta-ketoacyl_synthase"/>
</dbReference>
<dbReference type="SUPFAM" id="SSF53901">
    <property type="entry name" value="Thiolase-like"/>
    <property type="match status" value="3"/>
</dbReference>
<evidence type="ECO:0000313" key="5">
    <source>
        <dbReference type="EMBL" id="ACU45400.1"/>
    </source>
</evidence>
<dbReference type="CDD" id="cd00834">
    <property type="entry name" value="KAS_I_II"/>
    <property type="match status" value="1"/>
</dbReference>
<dbReference type="InterPro" id="IPR016039">
    <property type="entry name" value="Thiolase-like"/>
</dbReference>
<proteinExistence type="inferred from homology"/>
<accession>D8L2D5</accession>
<sequence length="788" mass="80401">MSVAITGYGMISAVGDDAPRSWQTLIRASSGIGENTIVPRSGVMSDRAGQVRSMPEPPRPRVDRCLRLGVRALAEAIDRSGIEEAGYRRDRIGLCVGTSLGAARQGERFQRAWLERGLGHAHRRDLVEYPLHAVADSLAARFDLGGPRLVHSNACAAGAVAIVNGFELLRDGLADAVIAGGLDPLAYLSFGGFSSLGVLSTLNCAPYTRSDGITLGEGAGFLVLERRQAAERRGARVVAQILGYGLSADAYHPTAPDPRGRGALAAMTQALAMAGLDPSQVDYVNGHGTGTPANDAGEMRTIRALSPGRVPMSSTKSMIGHTLGAAGAIEAVVSVMTIEHATMHPTFVPADQPAQDSLAALEKEGRIDIVASRARPGDIGVVLSNSFAFGGNNATLALGSPAATATPGPVAPRGSVAVTGIASLAGALPSAEAIGEAVEEDRDPLTEQVVLDGGSAFPVARADPDSLRARLNPRAVRRLDRLGLLAAHAVDRLIRETGIAKTQLRDCGLILATSTGPLETIQRFQGGLVTRGEGDSKLFPNTVMNAAAGHVGMLFGMHGPTATICSGWTSGVSALHLAQQTIRNGACPRAIVVGVDEACDAVLTGYSLFPGFLAGGAARPGEDTGILIAEAGAAVLLESVAEDGAAGVEGCEGAHRDGSTGRGPLARICGFGMAGSRAGAGRMGDRQDCLAAYRAALDQAGIGPESLAVVVSAADGLGGLDRVESRALSLLGLAGSTRILTPKRNTGETQSAAPLIGVGLAACQAAGGYALVSGVGIGGSYQSLVIHA</sequence>
<reference evidence="5" key="1">
    <citation type="submission" date="2009-01" db="EMBL/GenBank/DDBJ databases">
        <title>Characterization of the biosynthetic gene cluster of the pigment granadaene in Propionibacterium jensenii.</title>
        <authorList>
            <person name="Vanberg C."/>
            <person name="Langsrud T."/>
            <person name="Nes I.F."/>
            <person name="Holo H."/>
        </authorList>
    </citation>
    <scope>NUCLEOTIDE SEQUENCE</scope>
    <source>
        <strain evidence="5">LMGT2818</strain>
    </source>
</reference>
<dbReference type="PROSITE" id="PS52004">
    <property type="entry name" value="KS3_2"/>
    <property type="match status" value="1"/>
</dbReference>
<dbReference type="GO" id="GO:0006633">
    <property type="term" value="P:fatty acid biosynthetic process"/>
    <property type="evidence" value="ECO:0007669"/>
    <property type="project" value="TreeGrafter"/>
</dbReference>
<dbReference type="PANTHER" id="PTHR11712">
    <property type="entry name" value="POLYKETIDE SYNTHASE-RELATED"/>
    <property type="match status" value="1"/>
</dbReference>
<dbReference type="Pfam" id="PF00109">
    <property type="entry name" value="ketoacyl-synt"/>
    <property type="match status" value="2"/>
</dbReference>
<keyword evidence="2 3" id="KW-0808">Transferase</keyword>
<dbReference type="AlphaFoldDB" id="D8L2D5"/>
<organism evidence="5">
    <name type="scientific">Acidipropionibacterium jensenii</name>
    <dbReference type="NCBI Taxonomy" id="1749"/>
    <lineage>
        <taxon>Bacteria</taxon>
        <taxon>Bacillati</taxon>
        <taxon>Actinomycetota</taxon>
        <taxon>Actinomycetes</taxon>
        <taxon>Propionibacteriales</taxon>
        <taxon>Propionibacteriaceae</taxon>
        <taxon>Acidipropionibacterium</taxon>
    </lineage>
</organism>
<dbReference type="EMBL" id="FJ617193">
    <property type="protein sequence ID" value="ACU45400.1"/>
    <property type="molecule type" value="Genomic_DNA"/>
</dbReference>
<protein>
    <submittedName>
        <fullName evidence="5">Putative beta-ketoacyl-acyl carrier protein synthase</fullName>
    </submittedName>
</protein>